<proteinExistence type="predicted"/>
<sequence>MDYAEGILSLTTTIKKMVDTMKSNKEYCSRIADRVKAVEGLVLNIRQRDPSQISDTVDGALRELYVILNSAKNLMAKFSQTKAVKGFFRSSSIEEKFSEVNQRLTENFQVLSGALQIEHTTMLQKVYKAVSRQNTEEEVCSMMANTSLTTPMFPPAPVSSPTVPMLPFAPMSSPTVPMPQPAQVSSATVPMLPFAPMSSPTVPMLPFAPMSSPTVPMPQPAQVSSSSVPMFQPAPVSHPQHPQLPPTPVSSPTGPIFTSIPMSNPTAAMPVTYVMSPTPYVTQPVYNTTTSRFIVTNNIASRPVMQAISQGSVTGIRTLAPITLPAQTMPIVSAYVVKNAFLR</sequence>
<gene>
    <name evidence="4" type="primary">LOC102201570</name>
</gene>
<dbReference type="Pfam" id="PF22215">
    <property type="entry name" value="MLKL_N"/>
    <property type="match status" value="1"/>
</dbReference>
<feature type="region of interest" description="Disordered" evidence="1">
    <location>
        <begin position="216"/>
        <end position="254"/>
    </location>
</feature>
<dbReference type="GO" id="GO:0007166">
    <property type="term" value="P:cell surface receptor signaling pathway"/>
    <property type="evidence" value="ECO:0007669"/>
    <property type="project" value="InterPro"/>
</dbReference>
<dbReference type="InterPro" id="IPR036537">
    <property type="entry name" value="Adaptor_Cbl_N_dom_sf"/>
</dbReference>
<dbReference type="InterPro" id="IPR059179">
    <property type="entry name" value="MLKL-like_MCAfunc"/>
</dbReference>
<feature type="domain" description="Mixed lineage kinase" evidence="2">
    <location>
        <begin position="5"/>
        <end position="137"/>
    </location>
</feature>
<dbReference type="Proteomes" id="UP000695023">
    <property type="component" value="Unplaced"/>
</dbReference>
<accession>A0A9Y3VXR9</accession>
<dbReference type="Gene3D" id="1.20.930.20">
    <property type="entry name" value="Adaptor protein Cbl, N-terminal domain"/>
    <property type="match status" value="1"/>
</dbReference>
<evidence type="ECO:0000259" key="2">
    <source>
        <dbReference type="Pfam" id="PF22215"/>
    </source>
</evidence>
<evidence type="ECO:0000313" key="3">
    <source>
        <dbReference type="Proteomes" id="UP000695023"/>
    </source>
</evidence>
<reference evidence="4" key="1">
    <citation type="submission" date="2025-08" db="UniProtKB">
        <authorList>
            <consortium name="RefSeq"/>
        </authorList>
    </citation>
    <scope>IDENTIFICATION</scope>
</reference>
<dbReference type="AlphaFoldDB" id="A0A9Y3VXR9"/>
<dbReference type="PRINTS" id="PR01217">
    <property type="entry name" value="PRICHEXTENSN"/>
</dbReference>
<protein>
    <submittedName>
        <fullName evidence="4">ESX-1 secretion-associated protein EspK-like</fullName>
    </submittedName>
</protein>
<dbReference type="PANTHER" id="PTHR35832">
    <property type="entry name" value="OS12G0248400 PROTEIN-RELATED"/>
    <property type="match status" value="1"/>
</dbReference>
<keyword evidence="3" id="KW-1185">Reference proteome</keyword>
<evidence type="ECO:0000256" key="1">
    <source>
        <dbReference type="SAM" id="MobiDB-lite"/>
    </source>
</evidence>
<feature type="compositionally biased region" description="Low complexity" evidence="1">
    <location>
        <begin position="220"/>
        <end position="230"/>
    </location>
</feature>
<dbReference type="CDD" id="cd21037">
    <property type="entry name" value="MLKL_NTD"/>
    <property type="match status" value="1"/>
</dbReference>
<evidence type="ECO:0000313" key="4">
    <source>
        <dbReference type="RefSeq" id="XP_005748832.1"/>
    </source>
</evidence>
<dbReference type="RefSeq" id="XP_005748832.1">
    <property type="nucleotide sequence ID" value="XM_005748775.1"/>
</dbReference>
<organism evidence="3 4">
    <name type="scientific">Pundamilia nyererei</name>
    <dbReference type="NCBI Taxonomy" id="303518"/>
    <lineage>
        <taxon>Eukaryota</taxon>
        <taxon>Metazoa</taxon>
        <taxon>Chordata</taxon>
        <taxon>Craniata</taxon>
        <taxon>Vertebrata</taxon>
        <taxon>Euteleostomi</taxon>
        <taxon>Actinopterygii</taxon>
        <taxon>Neopterygii</taxon>
        <taxon>Teleostei</taxon>
        <taxon>Neoteleostei</taxon>
        <taxon>Acanthomorphata</taxon>
        <taxon>Ovalentaria</taxon>
        <taxon>Cichlomorphae</taxon>
        <taxon>Cichliformes</taxon>
        <taxon>Cichlidae</taxon>
        <taxon>African cichlids</taxon>
        <taxon>Pseudocrenilabrinae</taxon>
        <taxon>Haplochromini</taxon>
        <taxon>Pundamilia</taxon>
    </lineage>
</organism>
<name>A0A9Y3VXR9_9CICH</name>
<dbReference type="InterPro" id="IPR054000">
    <property type="entry name" value="MLKL_N"/>
</dbReference>
<dbReference type="GeneID" id="102201570"/>